<sequence>MPNVTDNLPEKNTEFRNSDLELGTQWIREDEQSDFIASWGMPNVTENLPEKNSEFRNSVEDLEAFFALTTTAATDEKRNENEDLLFNPFK</sequence>
<evidence type="ECO:0000313" key="2">
    <source>
        <dbReference type="Proteomes" id="UP000030755"/>
    </source>
</evidence>
<dbReference type="AlphaFoldDB" id="A0A075B0R7"/>
<dbReference type="EMBL" id="KE560698">
    <property type="protein sequence ID" value="EPZ35992.1"/>
    <property type="molecule type" value="Genomic_DNA"/>
</dbReference>
<dbReference type="HOGENOM" id="CLU_2442097_0_0_1"/>
<reference evidence="1 2" key="1">
    <citation type="journal article" date="2013" name="Curr. Biol.">
        <title>Shared signatures of parasitism and phylogenomics unite Cryptomycota and microsporidia.</title>
        <authorList>
            <person name="James T.Y."/>
            <person name="Pelin A."/>
            <person name="Bonen L."/>
            <person name="Ahrendt S."/>
            <person name="Sain D."/>
            <person name="Corradi N."/>
            <person name="Stajich J.E."/>
        </authorList>
    </citation>
    <scope>NUCLEOTIDE SEQUENCE [LARGE SCALE GENOMIC DNA]</scope>
    <source>
        <strain evidence="1 2">CSF55</strain>
    </source>
</reference>
<organism evidence="1 2">
    <name type="scientific">Rozella allomycis (strain CSF55)</name>
    <dbReference type="NCBI Taxonomy" id="988480"/>
    <lineage>
        <taxon>Eukaryota</taxon>
        <taxon>Fungi</taxon>
        <taxon>Fungi incertae sedis</taxon>
        <taxon>Cryptomycota</taxon>
        <taxon>Cryptomycota incertae sedis</taxon>
        <taxon>Rozella</taxon>
    </lineage>
</organism>
<proteinExistence type="predicted"/>
<protein>
    <submittedName>
        <fullName evidence="1">Uncharacterized protein</fullName>
    </submittedName>
</protein>
<evidence type="ECO:0000313" key="1">
    <source>
        <dbReference type="EMBL" id="EPZ35992.1"/>
    </source>
</evidence>
<gene>
    <name evidence="1" type="ORF">O9G_004811</name>
</gene>
<keyword evidence="2" id="KW-1185">Reference proteome</keyword>
<name>A0A075B0R7_ROZAC</name>
<accession>A0A075B0R7</accession>
<dbReference type="Proteomes" id="UP000030755">
    <property type="component" value="Unassembled WGS sequence"/>
</dbReference>